<dbReference type="Proteomes" id="UP001632038">
    <property type="component" value="Unassembled WGS sequence"/>
</dbReference>
<dbReference type="EMBL" id="JAVIJP010000027">
    <property type="protein sequence ID" value="KAL3636229.1"/>
    <property type="molecule type" value="Genomic_DNA"/>
</dbReference>
<accession>A0ABD3D4L5</accession>
<sequence>MMGSIQSKERMSRGRFAEERKTWRKNHPTNLSLPVCK</sequence>
<protein>
    <submittedName>
        <fullName evidence="2">Uncharacterized protein</fullName>
    </submittedName>
</protein>
<keyword evidence="3" id="KW-1185">Reference proteome</keyword>
<feature type="compositionally biased region" description="Polar residues" evidence="1">
    <location>
        <begin position="28"/>
        <end position="37"/>
    </location>
</feature>
<proteinExistence type="predicted"/>
<evidence type="ECO:0000313" key="2">
    <source>
        <dbReference type="EMBL" id="KAL3636229.1"/>
    </source>
</evidence>
<evidence type="ECO:0000313" key="3">
    <source>
        <dbReference type="Proteomes" id="UP001632038"/>
    </source>
</evidence>
<feature type="region of interest" description="Disordered" evidence="1">
    <location>
        <begin position="1"/>
        <end position="37"/>
    </location>
</feature>
<reference evidence="3" key="1">
    <citation type="journal article" date="2024" name="IScience">
        <title>Strigolactones Initiate the Formation of Haustorium-like Structures in Castilleja.</title>
        <authorList>
            <person name="Buerger M."/>
            <person name="Peterson D."/>
            <person name="Chory J."/>
        </authorList>
    </citation>
    <scope>NUCLEOTIDE SEQUENCE [LARGE SCALE GENOMIC DNA]</scope>
</reference>
<organism evidence="2 3">
    <name type="scientific">Castilleja foliolosa</name>
    <dbReference type="NCBI Taxonomy" id="1961234"/>
    <lineage>
        <taxon>Eukaryota</taxon>
        <taxon>Viridiplantae</taxon>
        <taxon>Streptophyta</taxon>
        <taxon>Embryophyta</taxon>
        <taxon>Tracheophyta</taxon>
        <taxon>Spermatophyta</taxon>
        <taxon>Magnoliopsida</taxon>
        <taxon>eudicotyledons</taxon>
        <taxon>Gunneridae</taxon>
        <taxon>Pentapetalae</taxon>
        <taxon>asterids</taxon>
        <taxon>lamiids</taxon>
        <taxon>Lamiales</taxon>
        <taxon>Orobanchaceae</taxon>
        <taxon>Pedicularideae</taxon>
        <taxon>Castillejinae</taxon>
        <taxon>Castilleja</taxon>
    </lineage>
</organism>
<gene>
    <name evidence="2" type="ORF">CASFOL_020776</name>
</gene>
<name>A0ABD3D4L5_9LAMI</name>
<evidence type="ECO:0000256" key="1">
    <source>
        <dbReference type="SAM" id="MobiDB-lite"/>
    </source>
</evidence>
<feature type="compositionally biased region" description="Basic and acidic residues" evidence="1">
    <location>
        <begin position="7"/>
        <end position="21"/>
    </location>
</feature>
<dbReference type="AlphaFoldDB" id="A0ABD3D4L5"/>
<comment type="caution">
    <text evidence="2">The sequence shown here is derived from an EMBL/GenBank/DDBJ whole genome shotgun (WGS) entry which is preliminary data.</text>
</comment>